<dbReference type="InterPro" id="IPR015424">
    <property type="entry name" value="PyrdxlP-dep_Trfase"/>
</dbReference>
<dbReference type="InterPro" id="IPR015422">
    <property type="entry name" value="PyrdxlP-dep_Trfase_small"/>
</dbReference>
<sequence length="365" mass="41805">MRVRWEVGSEFDWSDDALASSSSPTLFPQNYELFSTATGVLLSLERFLRGDGQRLKLHLPTYYCMEVAEKMARVFDVCWYRDLPTEAAPDFNSLRPSPGDLVLAVNLFGIKEGKAWQDWLTQHQDMILIEDHSHDPFSLWAQQTTAHYAIASLRKTLPIPDGGMIWSGQKMELPRPSQSESPAAAQKLTAMLLKRSYLMGANIYKDSYRTLQLEGEHELINDGEHAISTLTKNVLLSLKISEMRQQRAANIRKFLDLIVKEKNDYWEPIFTDWKPGSVPFNSILLCKNTQVRQELRRFLISENIFASVHWPQPPDQLSGNDPLAFDLSNRLLTIPADHRYSDHDIERVVTKLVEFFQGNHSLVIG</sequence>
<evidence type="ECO:0000313" key="2">
    <source>
        <dbReference type="Proteomes" id="UP001384579"/>
    </source>
</evidence>
<dbReference type="Proteomes" id="UP001384579">
    <property type="component" value="Unassembled WGS sequence"/>
</dbReference>
<comment type="caution">
    <text evidence="1">The sequence shown here is derived from an EMBL/GenBank/DDBJ whole genome shotgun (WGS) entry which is preliminary data.</text>
</comment>
<keyword evidence="1" id="KW-0032">Aminotransferase</keyword>
<reference evidence="1 2" key="1">
    <citation type="journal article" date="2020" name="Harmful Algae">
        <title>Molecular and morphological characterization of a novel dihydroanatoxin-a producing Microcoleus species (cyanobacteria) from the Russian River, California, USA.</title>
        <authorList>
            <person name="Conklin K.Y."/>
            <person name="Stancheva R."/>
            <person name="Otten T.G."/>
            <person name="Fadness R."/>
            <person name="Boyer G.L."/>
            <person name="Read B."/>
            <person name="Zhang X."/>
            <person name="Sheath R.G."/>
        </authorList>
    </citation>
    <scope>NUCLEOTIDE SEQUENCE [LARGE SCALE GENOMIC DNA]</scope>
    <source>
        <strain evidence="1 2">PTRS2</strain>
    </source>
</reference>
<dbReference type="SUPFAM" id="SSF53383">
    <property type="entry name" value="PLP-dependent transferases"/>
    <property type="match status" value="1"/>
</dbReference>
<proteinExistence type="predicted"/>
<accession>A0ABU8YG34</accession>
<keyword evidence="1" id="KW-0808">Transferase</keyword>
<dbReference type="Gene3D" id="3.90.1150.10">
    <property type="entry name" value="Aspartate Aminotransferase, domain 1"/>
    <property type="match status" value="1"/>
</dbReference>
<evidence type="ECO:0000313" key="1">
    <source>
        <dbReference type="EMBL" id="MEK0183314.1"/>
    </source>
</evidence>
<name>A0ABU8YG34_9CYAN</name>
<dbReference type="GO" id="GO:0008483">
    <property type="term" value="F:transaminase activity"/>
    <property type="evidence" value="ECO:0007669"/>
    <property type="project" value="UniProtKB-KW"/>
</dbReference>
<dbReference type="RefSeq" id="WP_340520335.1">
    <property type="nucleotide sequence ID" value="NZ_JBBLXS010000003.1"/>
</dbReference>
<keyword evidence="2" id="KW-1185">Reference proteome</keyword>
<organism evidence="1 2">
    <name type="scientific">Microcoleus anatoxicus PTRS2</name>
    <dbReference type="NCBI Taxonomy" id="2705321"/>
    <lineage>
        <taxon>Bacteria</taxon>
        <taxon>Bacillati</taxon>
        <taxon>Cyanobacteriota</taxon>
        <taxon>Cyanophyceae</taxon>
        <taxon>Oscillatoriophycideae</taxon>
        <taxon>Oscillatoriales</taxon>
        <taxon>Microcoleaceae</taxon>
        <taxon>Microcoleus</taxon>
        <taxon>Microcoleus anatoxicus</taxon>
    </lineage>
</organism>
<gene>
    <name evidence="1" type="ORF">WMG39_00455</name>
</gene>
<dbReference type="EMBL" id="JBBLXS010000003">
    <property type="protein sequence ID" value="MEK0183314.1"/>
    <property type="molecule type" value="Genomic_DNA"/>
</dbReference>
<protein>
    <submittedName>
        <fullName evidence="1">DegT/DnrJ/EryC1/StrS aminotransferase family protein</fullName>
    </submittedName>
</protein>